<dbReference type="EMBL" id="VIGV01000006">
    <property type="protein sequence ID" value="TWS22805.1"/>
    <property type="molecule type" value="Genomic_DNA"/>
</dbReference>
<name>A0A5C5RL37_9ACTN</name>
<reference evidence="1 2" key="2">
    <citation type="submission" date="2019-08" db="EMBL/GenBank/DDBJ databases">
        <title>Tsukamurella conjunctivitidis sp. nov., Tsukamurella assacharolytica sp. nov. and Tsukamurella sputae sp. nov. isolated from patients with conjunctivitis, bacteraemia (lymphoma) and respiratory infection (sputum) in Hong Kong.</title>
        <authorList>
            <person name="Fok K.M.N."/>
            <person name="Fong J.Y.H."/>
        </authorList>
    </citation>
    <scope>NUCLEOTIDE SEQUENCE [LARGE SCALE GENOMIC DNA]</scope>
    <source>
        <strain evidence="1 2">HKU70</strain>
    </source>
</reference>
<dbReference type="RefSeq" id="WP_146436389.1">
    <property type="nucleotide sequence ID" value="NZ_VIGV01000006.1"/>
</dbReference>
<keyword evidence="2" id="KW-1185">Reference proteome</keyword>
<comment type="caution">
    <text evidence="1">The sequence shown here is derived from an EMBL/GenBank/DDBJ whole genome shotgun (WGS) entry which is preliminary data.</text>
</comment>
<gene>
    <name evidence="1" type="ORF">FK268_17510</name>
</gene>
<evidence type="ECO:0000313" key="2">
    <source>
        <dbReference type="Proteomes" id="UP000319792"/>
    </source>
</evidence>
<dbReference type="Proteomes" id="UP000319792">
    <property type="component" value="Unassembled WGS sequence"/>
</dbReference>
<sequence length="80" mass="8932">MSNTERSAYVTVPTGWPDELVLEYAEHVLRDRGSVAGGDAVSMRVTDSCANADHTTTWRVRYSMSATRAVRAEFRPLSLR</sequence>
<dbReference type="OrthoDB" id="9904759at2"/>
<reference evidence="1 2" key="1">
    <citation type="submission" date="2019-06" db="EMBL/GenBank/DDBJ databases">
        <authorList>
            <person name="Teng J.L.L."/>
            <person name="Lee H.H."/>
            <person name="Lau S.K.P."/>
            <person name="Woo P.C.Y."/>
        </authorList>
    </citation>
    <scope>NUCLEOTIDE SEQUENCE [LARGE SCALE GENOMIC DNA]</scope>
    <source>
        <strain evidence="1 2">HKU70</strain>
    </source>
</reference>
<evidence type="ECO:0000313" key="1">
    <source>
        <dbReference type="EMBL" id="TWS22805.1"/>
    </source>
</evidence>
<dbReference type="AlphaFoldDB" id="A0A5C5RL37"/>
<proteinExistence type="predicted"/>
<organism evidence="1 2">
    <name type="scientific">Tsukamurella sputi</name>
    <dbReference type="NCBI Taxonomy" id="2591848"/>
    <lineage>
        <taxon>Bacteria</taxon>
        <taxon>Bacillati</taxon>
        <taxon>Actinomycetota</taxon>
        <taxon>Actinomycetes</taxon>
        <taxon>Mycobacteriales</taxon>
        <taxon>Tsukamurellaceae</taxon>
        <taxon>Tsukamurella</taxon>
    </lineage>
</organism>
<accession>A0A5C5RL37</accession>
<protein>
    <submittedName>
        <fullName evidence="1">Uncharacterized protein</fullName>
    </submittedName>
</protein>